<evidence type="ECO:0000256" key="6">
    <source>
        <dbReference type="ARBA" id="ARBA00023200"/>
    </source>
</evidence>
<keyword evidence="2 7" id="KW-1048">Host nucleus</keyword>
<comment type="function">
    <text evidence="7">Plays a role in efficient localization of neo-synthesized capsids to nuclear replication compartments, thereby controlling cleavage and packaging of virus genomic DNA.</text>
</comment>
<evidence type="ECO:0000256" key="2">
    <source>
        <dbReference type="ARBA" id="ARBA00022562"/>
    </source>
</evidence>
<gene>
    <name evidence="9" type="primary">a52</name>
</gene>
<sequence length="506" mass="58459">MYRAWNSEITTPDFQVVNELLLHAHPSKTPEVTDTLPPSATPPDSGHGTIEEHCDIESELLRIGDENMAELRELCLALEIDSRCNLCAIVSICMRRDPDQKWLLDYSYLCHKCAAAPRTALSTLIVGTEFLYLLKLHFDNIIFDNIFKDRIITIFDFHTHFFINRCFSRCDDNPLLSENITLAHMAVTKALLTDENVVPYTKKRRLQYRLPKKKSTPDEKTALLEKYRRTVPCDFGRMLFYMWSGTNVMFNTTLTDLAIKKGKVLRGLKTRQSEIEPNVGPVYLSPIPTFRMKNATTTVCLLCEMMACSYESNMFLRKLHEKITNYSHNNLKIIDKTQLTLADILSTKANTITNQNAKNIDVSSYIIDDKPLFSSSKPGETDPFELTTFTYLILKQVGVIGLYKHFFADPLCAANIRSTDPDVLFFDVRDDYLTETKLAICSTNIYPSRVERDFWLYAHMFKAFQIIKRNYKTKTQISDFLKDFTQVLENHQFYLIDPCFIVDKYV</sequence>
<keyword evidence="5" id="KW-0862">Zinc</keyword>
<keyword evidence="4" id="KW-0863">Zinc-finger</keyword>
<evidence type="ECO:0000256" key="1">
    <source>
        <dbReference type="ARBA" id="ARBA00005235"/>
    </source>
</evidence>
<dbReference type="PROSITE" id="PS51988">
    <property type="entry name" value="HERPESVIRUS_UL32"/>
    <property type="match status" value="1"/>
</dbReference>
<dbReference type="GO" id="GO:0030430">
    <property type="term" value="C:host cell cytoplasm"/>
    <property type="evidence" value="ECO:0007669"/>
    <property type="project" value="UniProtKB-SubCell"/>
</dbReference>
<dbReference type="GO" id="GO:0019031">
    <property type="term" value="C:viral envelope"/>
    <property type="evidence" value="ECO:0007669"/>
    <property type="project" value="InterPro"/>
</dbReference>
<evidence type="ECO:0000256" key="8">
    <source>
        <dbReference type="SAM" id="MobiDB-lite"/>
    </source>
</evidence>
<dbReference type="GO" id="GO:0008270">
    <property type="term" value="F:zinc ion binding"/>
    <property type="evidence" value="ECO:0007669"/>
    <property type="project" value="UniProtKB-KW"/>
</dbReference>
<organism evidence="9 10">
    <name type="scientific">Rat cytomegalovirus ALL-03</name>
    <dbReference type="NCBI Taxonomy" id="1640278"/>
    <lineage>
        <taxon>Viruses</taxon>
        <taxon>Duplodnaviria</taxon>
        <taxon>Heunggongvirae</taxon>
        <taxon>Peploviricota</taxon>
        <taxon>Herviviricetes</taxon>
        <taxon>Herpesvirales</taxon>
        <taxon>Orthoherpesviridae</taxon>
        <taxon>Betaherpesvirinae</taxon>
        <taxon>Muromegalovirus</taxon>
        <taxon>Muromegalovirus muridbeta8</taxon>
        <taxon>Rat cytomegalovirus (isolate England)</taxon>
    </lineage>
</organism>
<dbReference type="InterPro" id="IPR002597">
    <property type="entry name" value="Herpes_env"/>
</dbReference>
<dbReference type="GO" id="GO:0042025">
    <property type="term" value="C:host cell nucleus"/>
    <property type="evidence" value="ECO:0007669"/>
    <property type="project" value="UniProtKB-SubCell"/>
</dbReference>
<keyword evidence="6 7" id="KW-1035">Host cytoplasm</keyword>
<evidence type="ECO:0000256" key="4">
    <source>
        <dbReference type="ARBA" id="ARBA00022771"/>
    </source>
</evidence>
<evidence type="ECO:0000313" key="10">
    <source>
        <dbReference type="Proteomes" id="UP000105122"/>
    </source>
</evidence>
<name>A0A0F6R6L8_RCMVE</name>
<comment type="similarity">
    <text evidence="1 7">Belongs to the herpesviridae UL32 protein family.</text>
</comment>
<dbReference type="Proteomes" id="UP000105122">
    <property type="component" value="Segment"/>
</dbReference>
<protein>
    <recommendedName>
        <fullName evidence="7">Packaging protein UL32</fullName>
    </recommendedName>
</protein>
<comment type="subcellular location">
    <subcellularLocation>
        <location evidence="7">Host cytoplasm</location>
    </subcellularLocation>
    <subcellularLocation>
        <location evidence="7">Host nucleus</location>
    </subcellularLocation>
</comment>
<reference evidence="9 10" key="1">
    <citation type="journal article" date="2015" name="Genome Announc.">
        <title>Complete Genome Sequence of Rat Cytomegalovirus Strain ALL-03 (Malaysian Strain).</title>
        <authorList>
            <person name="Balakrishnan K.N."/>
            <person name="Abdullah A.A."/>
            <person name="Camalxaman S.N."/>
            <person name="Quah Y.W."/>
            <person name="Abba Y."/>
            <person name="Hani H."/>
            <person name="Loh H.S."/>
            <person name="Kamal F.M."/>
            <person name="Zeenathul N.A."/>
            <person name="Aini I."/>
            <person name="Omar A.R."/>
            <person name="Noordin M.M."/>
            <person name="Mohd Azmi M.L."/>
        </authorList>
    </citation>
    <scope>NUCLEOTIDE SEQUENCE [LARGE SCALE GENOMIC DNA]</scope>
    <source>
        <strain evidence="9">ALL-03</strain>
    </source>
</reference>
<dbReference type="EMBL" id="KP967684">
    <property type="protein sequence ID" value="AKE44229.1"/>
    <property type="molecule type" value="Genomic_DNA"/>
</dbReference>
<evidence type="ECO:0000256" key="5">
    <source>
        <dbReference type="ARBA" id="ARBA00022833"/>
    </source>
</evidence>
<accession>A0A0F6R6L8</accession>
<evidence type="ECO:0000256" key="3">
    <source>
        <dbReference type="ARBA" id="ARBA00022723"/>
    </source>
</evidence>
<dbReference type="Pfam" id="PF01673">
    <property type="entry name" value="Herpes_env"/>
    <property type="match status" value="2"/>
</dbReference>
<proteinExistence type="inferred from homology"/>
<keyword evidence="3" id="KW-0479">Metal-binding</keyword>
<feature type="region of interest" description="Disordered" evidence="8">
    <location>
        <begin position="28"/>
        <end position="49"/>
    </location>
</feature>
<evidence type="ECO:0000313" key="9">
    <source>
        <dbReference type="EMBL" id="AKE44229.1"/>
    </source>
</evidence>
<evidence type="ECO:0000256" key="7">
    <source>
        <dbReference type="RuleBase" id="RU364029"/>
    </source>
</evidence>